<dbReference type="AlphaFoldDB" id="L0AB24"/>
<gene>
    <name evidence="2" type="ordered locus">Calag_0479</name>
</gene>
<proteinExistence type="predicted"/>
<dbReference type="InParanoid" id="L0AB24"/>
<dbReference type="eggNOG" id="arCOG01641">
    <property type="taxonomic scope" value="Archaea"/>
</dbReference>
<dbReference type="STRING" id="1056495.Calag_0479"/>
<dbReference type="KEGG" id="clg:Calag_0479"/>
<dbReference type="SUPFAM" id="SSF50249">
    <property type="entry name" value="Nucleic acid-binding proteins"/>
    <property type="match status" value="1"/>
</dbReference>
<name>L0AB24_CALLD</name>
<keyword evidence="3" id="KW-1185">Reference proteome</keyword>
<reference evidence="3" key="1">
    <citation type="submission" date="2012-03" db="EMBL/GenBank/DDBJ databases">
        <title>Complete genome of Caldisphaera lagunensis DSM 15908.</title>
        <authorList>
            <person name="Lucas S."/>
            <person name="Copeland A."/>
            <person name="Lapidus A."/>
            <person name="Glavina del Rio T."/>
            <person name="Dalin E."/>
            <person name="Tice H."/>
            <person name="Bruce D."/>
            <person name="Goodwin L."/>
            <person name="Pitluck S."/>
            <person name="Peters L."/>
            <person name="Mikhailova N."/>
            <person name="Teshima H."/>
            <person name="Kyrpides N."/>
            <person name="Mavromatis K."/>
            <person name="Ivanova N."/>
            <person name="Brettin T."/>
            <person name="Detter J.C."/>
            <person name="Han C."/>
            <person name="Larimer F."/>
            <person name="Land M."/>
            <person name="Hauser L."/>
            <person name="Markowitz V."/>
            <person name="Cheng J.-F."/>
            <person name="Hugenholtz P."/>
            <person name="Woyke T."/>
            <person name="Wu D."/>
            <person name="Spring S."/>
            <person name="Schroeder M."/>
            <person name="Brambilla E."/>
            <person name="Klenk H.-P."/>
            <person name="Eisen J.A."/>
        </authorList>
    </citation>
    <scope>NUCLEOTIDE SEQUENCE [LARGE SCALE GENOMIC DNA]</scope>
    <source>
        <strain evidence="3">DSM 15908 / JCM 11604 / IC-154</strain>
    </source>
</reference>
<sequence>MYIVNRRRKQSEKEDLYRTDFYRLSSYPTYRNNDNREVLNQGDLIKVVIGNMDENGRGLASYKNYKVFVKGEVFPGDRVNVRIETIKGNTIVGTVEKVEERNS</sequence>
<dbReference type="Proteomes" id="UP000010469">
    <property type="component" value="Chromosome"/>
</dbReference>
<dbReference type="Gene3D" id="2.40.50.140">
    <property type="entry name" value="Nucleic acid-binding proteins"/>
    <property type="match status" value="1"/>
</dbReference>
<evidence type="ECO:0000313" key="3">
    <source>
        <dbReference type="Proteomes" id="UP000010469"/>
    </source>
</evidence>
<dbReference type="PROSITE" id="PS50926">
    <property type="entry name" value="TRAM"/>
    <property type="match status" value="1"/>
</dbReference>
<evidence type="ECO:0000259" key="1">
    <source>
        <dbReference type="PROSITE" id="PS50926"/>
    </source>
</evidence>
<dbReference type="EMBL" id="CP003378">
    <property type="protein sequence ID" value="AFZ70245.1"/>
    <property type="molecule type" value="Genomic_DNA"/>
</dbReference>
<protein>
    <recommendedName>
        <fullName evidence="1">TRAM domain-containing protein</fullName>
    </recommendedName>
</protein>
<evidence type="ECO:0000313" key="2">
    <source>
        <dbReference type="EMBL" id="AFZ70245.1"/>
    </source>
</evidence>
<accession>L0AB24</accession>
<dbReference type="HOGENOM" id="CLU_2257215_0_0_2"/>
<organism evidence="2 3">
    <name type="scientific">Caldisphaera lagunensis (strain DSM 15908 / JCM 11604 / ANMR 0165 / IC-154)</name>
    <dbReference type="NCBI Taxonomy" id="1056495"/>
    <lineage>
        <taxon>Archaea</taxon>
        <taxon>Thermoproteota</taxon>
        <taxon>Thermoprotei</taxon>
        <taxon>Acidilobales</taxon>
        <taxon>Caldisphaeraceae</taxon>
        <taxon>Caldisphaera</taxon>
    </lineage>
</organism>
<dbReference type="InterPro" id="IPR012340">
    <property type="entry name" value="NA-bd_OB-fold"/>
</dbReference>
<feature type="domain" description="TRAM" evidence="1">
    <location>
        <begin position="38"/>
        <end position="97"/>
    </location>
</feature>
<dbReference type="InterPro" id="IPR002792">
    <property type="entry name" value="TRAM_dom"/>
</dbReference>